<proteinExistence type="predicted"/>
<accession>A0ABX0REX1</accession>
<organism evidence="2 3">
    <name type="scientific">Candidatus Pantoea multigeneris</name>
    <dbReference type="NCBI Taxonomy" id="2608357"/>
    <lineage>
        <taxon>Bacteria</taxon>
        <taxon>Pseudomonadati</taxon>
        <taxon>Pseudomonadota</taxon>
        <taxon>Gammaproteobacteria</taxon>
        <taxon>Enterobacterales</taxon>
        <taxon>Erwiniaceae</taxon>
        <taxon>Pantoea</taxon>
    </lineage>
</organism>
<evidence type="ECO:0000313" key="3">
    <source>
        <dbReference type="Proteomes" id="UP001515683"/>
    </source>
</evidence>
<dbReference type="Pfam" id="PF18593">
    <property type="entry name" value="CdiI_2"/>
    <property type="match status" value="1"/>
</dbReference>
<comment type="caution">
    <text evidence="2">The sequence shown here is derived from an EMBL/GenBank/DDBJ whole genome shotgun (WGS) entry which is preliminary data.</text>
</comment>
<evidence type="ECO:0000313" key="2">
    <source>
        <dbReference type="EMBL" id="NIF22683.1"/>
    </source>
</evidence>
<dbReference type="Proteomes" id="UP001515683">
    <property type="component" value="Unassembled WGS sequence"/>
</dbReference>
<dbReference type="RefSeq" id="WP_369410944.1">
    <property type="nucleotide sequence ID" value="NZ_VWXF01000005.1"/>
</dbReference>
<feature type="domain" description="CdiI immunity protein" evidence="1">
    <location>
        <begin position="15"/>
        <end position="103"/>
    </location>
</feature>
<dbReference type="InterPro" id="IPR041129">
    <property type="entry name" value="CdiI_2"/>
</dbReference>
<name>A0ABX0REX1_9GAMM</name>
<gene>
    <name evidence="2" type="ORF">F3J40_13885</name>
</gene>
<dbReference type="EMBL" id="VWXF01000005">
    <property type="protein sequence ID" value="NIF22683.1"/>
    <property type="molecule type" value="Genomic_DNA"/>
</dbReference>
<sequence length="111" mass="12790">MMENTDGIKMKRLNLNELGCFITLYFGQDYDLIDESDDIAPKIEAFIRDSHRANMYGLLADIILLTEESEDLTHEFMERYGDEFDPQLWGTTATEFLAQVREKVSCALAMP</sequence>
<reference evidence="2 3" key="1">
    <citation type="journal article" date="2019" name="bioRxiv">
        <title>Bacteria contribute to plant secondary compound degradation in a generalist herbivore system.</title>
        <authorList>
            <person name="Francoeur C.B."/>
            <person name="Khadempour L."/>
            <person name="Moreira-Soto R.D."/>
            <person name="Gotting K."/>
            <person name="Book A.J."/>
            <person name="Pinto-Tomas A.A."/>
            <person name="Keefover-Ring K."/>
            <person name="Currie C.R."/>
        </authorList>
    </citation>
    <scope>NUCLEOTIDE SEQUENCE [LARGE SCALE GENOMIC DNA]</scope>
    <source>
        <strain evidence="2">Acro-835</strain>
    </source>
</reference>
<keyword evidence="3" id="KW-1185">Reference proteome</keyword>
<protein>
    <recommendedName>
        <fullName evidence="1">CdiI immunity protein domain-containing protein</fullName>
    </recommendedName>
</protein>
<evidence type="ECO:0000259" key="1">
    <source>
        <dbReference type="Pfam" id="PF18593"/>
    </source>
</evidence>